<dbReference type="InterPro" id="IPR001810">
    <property type="entry name" value="F-box_dom"/>
</dbReference>
<protein>
    <recommendedName>
        <fullName evidence="1">F-box domain-containing protein</fullName>
    </recommendedName>
</protein>
<evidence type="ECO:0000313" key="4">
    <source>
        <dbReference type="Proteomes" id="UP000663828"/>
    </source>
</evidence>
<evidence type="ECO:0000313" key="3">
    <source>
        <dbReference type="EMBL" id="CAF1350387.1"/>
    </source>
</evidence>
<comment type="caution">
    <text evidence="2">The sequence shown here is derived from an EMBL/GenBank/DDBJ whole genome shotgun (WGS) entry which is preliminary data.</text>
</comment>
<dbReference type="EMBL" id="CAJNOJ010000263">
    <property type="protein sequence ID" value="CAF1350387.1"/>
    <property type="molecule type" value="Genomic_DNA"/>
</dbReference>
<dbReference type="Gene3D" id="1.20.1280.50">
    <property type="match status" value="1"/>
</dbReference>
<organism evidence="2 4">
    <name type="scientific">Adineta ricciae</name>
    <name type="common">Rotifer</name>
    <dbReference type="NCBI Taxonomy" id="249248"/>
    <lineage>
        <taxon>Eukaryota</taxon>
        <taxon>Metazoa</taxon>
        <taxon>Spiralia</taxon>
        <taxon>Gnathifera</taxon>
        <taxon>Rotifera</taxon>
        <taxon>Eurotatoria</taxon>
        <taxon>Bdelloidea</taxon>
        <taxon>Adinetida</taxon>
        <taxon>Adinetidae</taxon>
        <taxon>Adineta</taxon>
    </lineage>
</organism>
<keyword evidence="4" id="KW-1185">Reference proteome</keyword>
<gene>
    <name evidence="3" type="ORF">EDS130_LOCUS33245</name>
    <name evidence="2" type="ORF">XAT740_LOCUS6640</name>
</gene>
<dbReference type="SUPFAM" id="SSF49899">
    <property type="entry name" value="Concanavalin A-like lectins/glucanases"/>
    <property type="match status" value="1"/>
</dbReference>
<dbReference type="CDD" id="cd09917">
    <property type="entry name" value="F-box_SF"/>
    <property type="match status" value="1"/>
</dbReference>
<dbReference type="Pfam" id="PF12937">
    <property type="entry name" value="F-box-like"/>
    <property type="match status" value="1"/>
</dbReference>
<dbReference type="Proteomes" id="UP000663852">
    <property type="component" value="Unassembled WGS sequence"/>
</dbReference>
<reference evidence="2" key="1">
    <citation type="submission" date="2021-02" db="EMBL/GenBank/DDBJ databases">
        <authorList>
            <person name="Nowell W R."/>
        </authorList>
    </citation>
    <scope>NUCLEOTIDE SEQUENCE</scope>
</reference>
<dbReference type="EMBL" id="CAJNOR010000303">
    <property type="protein sequence ID" value="CAF0873952.1"/>
    <property type="molecule type" value="Genomic_DNA"/>
</dbReference>
<sequence>MGSSQISINDLPHELLSEIFQFIRPISLLLRVSTTCRSWHQIINNEWFLNKYFVNGLNRDQLIGWWKFDDVNNIGHDSSGVLVDQYTLIGQPTIEDCFLGKCAVFDGQCSIDFPVQDKVQYQTTTYSVSIWFWADSKAWNTNQQEGGWRTAIGCWNDQYRVNHAWLHLGFHVNTNIHNQVMISSAKYAFGCEHRQKTEPHRWYHVVARVNRNLQDLWVNGQQVSSVDMTNMENRTEIREPYHQRWNSSQWHEQTIHLPNILYIGTKNNQHHNPWIGQIADLSVWTRWLQPFEIRALYQQQTSIDKVKLGTFVFNK</sequence>
<dbReference type="OrthoDB" id="9970076at2759"/>
<name>A0A813XS80_ADIRI</name>
<dbReference type="AlphaFoldDB" id="A0A813XS80"/>
<dbReference type="InterPro" id="IPR013320">
    <property type="entry name" value="ConA-like_dom_sf"/>
</dbReference>
<dbReference type="SUPFAM" id="SSF81383">
    <property type="entry name" value="F-box domain"/>
    <property type="match status" value="1"/>
</dbReference>
<evidence type="ECO:0000313" key="2">
    <source>
        <dbReference type="EMBL" id="CAF0873952.1"/>
    </source>
</evidence>
<dbReference type="InterPro" id="IPR036047">
    <property type="entry name" value="F-box-like_dom_sf"/>
</dbReference>
<dbReference type="SMART" id="SM00256">
    <property type="entry name" value="FBOX"/>
    <property type="match status" value="1"/>
</dbReference>
<proteinExistence type="predicted"/>
<dbReference type="PROSITE" id="PS50181">
    <property type="entry name" value="FBOX"/>
    <property type="match status" value="1"/>
</dbReference>
<evidence type="ECO:0000259" key="1">
    <source>
        <dbReference type="PROSITE" id="PS50181"/>
    </source>
</evidence>
<dbReference type="Gene3D" id="2.60.120.200">
    <property type="match status" value="1"/>
</dbReference>
<accession>A0A813XS80</accession>
<dbReference type="Proteomes" id="UP000663828">
    <property type="component" value="Unassembled WGS sequence"/>
</dbReference>
<feature type="domain" description="F-box" evidence="1">
    <location>
        <begin position="5"/>
        <end position="56"/>
    </location>
</feature>